<sequence>MTKNLPHRPRATPSQATSYVTAPPSPVEPCDPLLDFAPVPHTAPRRNSITPDRQRRFIAHLAATGIVKQAALHIGASLEALYKLRQRPGAEEFRAAWDMAVDRGVSRLEDCALARAIEGEERMVVSSGKVLGTERRHNEALVMFFLRSRRADRYGKQVLPGSPLYETIKAQVLAEYHASRPSKAETLARLNAKLDKMRERRAAAEAMLAGDKGEGSAA</sequence>
<dbReference type="Proteomes" id="UP001500518">
    <property type="component" value="Unassembled WGS sequence"/>
</dbReference>
<proteinExistence type="predicted"/>
<evidence type="ECO:0008006" key="4">
    <source>
        <dbReference type="Google" id="ProtNLM"/>
    </source>
</evidence>
<gene>
    <name evidence="2" type="ORF">GCM10023208_12650</name>
</gene>
<accession>A0ABP9KA63</accession>
<feature type="region of interest" description="Disordered" evidence="1">
    <location>
        <begin position="1"/>
        <end position="24"/>
    </location>
</feature>
<organism evidence="2 3">
    <name type="scientific">Erythrobacter westpacificensis</name>
    <dbReference type="NCBI Taxonomy" id="1055231"/>
    <lineage>
        <taxon>Bacteria</taxon>
        <taxon>Pseudomonadati</taxon>
        <taxon>Pseudomonadota</taxon>
        <taxon>Alphaproteobacteria</taxon>
        <taxon>Sphingomonadales</taxon>
        <taxon>Erythrobacteraceae</taxon>
        <taxon>Erythrobacter/Porphyrobacter group</taxon>
        <taxon>Erythrobacter</taxon>
    </lineage>
</organism>
<evidence type="ECO:0000256" key="1">
    <source>
        <dbReference type="SAM" id="MobiDB-lite"/>
    </source>
</evidence>
<evidence type="ECO:0000313" key="3">
    <source>
        <dbReference type="Proteomes" id="UP001500518"/>
    </source>
</evidence>
<protein>
    <recommendedName>
        <fullName evidence="4">Terminase small subunit</fullName>
    </recommendedName>
</protein>
<feature type="compositionally biased region" description="Basic residues" evidence="1">
    <location>
        <begin position="1"/>
        <end position="10"/>
    </location>
</feature>
<evidence type="ECO:0000313" key="2">
    <source>
        <dbReference type="EMBL" id="GAA5052115.1"/>
    </source>
</evidence>
<reference evidence="3" key="1">
    <citation type="journal article" date="2019" name="Int. J. Syst. Evol. Microbiol.">
        <title>The Global Catalogue of Microorganisms (GCM) 10K type strain sequencing project: providing services to taxonomists for standard genome sequencing and annotation.</title>
        <authorList>
            <consortium name="The Broad Institute Genomics Platform"/>
            <consortium name="The Broad Institute Genome Sequencing Center for Infectious Disease"/>
            <person name="Wu L."/>
            <person name="Ma J."/>
        </authorList>
    </citation>
    <scope>NUCLEOTIDE SEQUENCE [LARGE SCALE GENOMIC DNA]</scope>
    <source>
        <strain evidence="3">JCM 18014</strain>
    </source>
</reference>
<dbReference type="RefSeq" id="WP_346032261.1">
    <property type="nucleotide sequence ID" value="NZ_BAABHV010000009.1"/>
</dbReference>
<name>A0ABP9KA63_9SPHN</name>
<dbReference type="EMBL" id="BAABHV010000009">
    <property type="protein sequence ID" value="GAA5052115.1"/>
    <property type="molecule type" value="Genomic_DNA"/>
</dbReference>
<keyword evidence="3" id="KW-1185">Reference proteome</keyword>
<comment type="caution">
    <text evidence="2">The sequence shown here is derived from an EMBL/GenBank/DDBJ whole genome shotgun (WGS) entry which is preliminary data.</text>
</comment>